<dbReference type="InterPro" id="IPR007471">
    <property type="entry name" value="N-end_Aminoacyl_Trfase_N"/>
</dbReference>
<evidence type="ECO:0000256" key="4">
    <source>
        <dbReference type="HAMAP-Rule" id="MF_00689"/>
    </source>
</evidence>
<dbReference type="PANTHER" id="PTHR21367">
    <property type="entry name" value="ARGININE-TRNA-PROTEIN TRANSFERASE 1"/>
    <property type="match status" value="1"/>
</dbReference>
<comment type="similarity">
    <text evidence="4">Belongs to the R-transferase family. Bpt subfamily.</text>
</comment>
<gene>
    <name evidence="4" type="primary">bpt</name>
    <name evidence="8" type="ORF">ACFOW6_07390</name>
</gene>
<comment type="subcellular location">
    <subcellularLocation>
        <location evidence="4">Cytoplasm</location>
    </subcellularLocation>
</comment>
<dbReference type="NCBIfam" id="NF002346">
    <property type="entry name" value="PRK01305.2-3"/>
    <property type="match status" value="1"/>
</dbReference>
<keyword evidence="2 4" id="KW-0808">Transferase</keyword>
<comment type="catalytic activity">
    <reaction evidence="4">
        <text>N-terminal L-glutamyl-[protein] + L-leucyl-tRNA(Leu) = N-terminal L-leucyl-L-glutamyl-[protein] + tRNA(Leu) + H(+)</text>
        <dbReference type="Rhea" id="RHEA:50412"/>
        <dbReference type="Rhea" id="RHEA-COMP:9613"/>
        <dbReference type="Rhea" id="RHEA-COMP:9622"/>
        <dbReference type="Rhea" id="RHEA-COMP:12664"/>
        <dbReference type="Rhea" id="RHEA-COMP:12668"/>
        <dbReference type="ChEBI" id="CHEBI:15378"/>
        <dbReference type="ChEBI" id="CHEBI:64721"/>
        <dbReference type="ChEBI" id="CHEBI:78442"/>
        <dbReference type="ChEBI" id="CHEBI:78494"/>
        <dbReference type="ChEBI" id="CHEBI:133041"/>
        <dbReference type="EC" id="2.3.2.29"/>
    </reaction>
</comment>
<keyword evidence="1 4" id="KW-0963">Cytoplasm</keyword>
<dbReference type="HAMAP" id="MF_00689">
    <property type="entry name" value="Bpt"/>
    <property type="match status" value="1"/>
</dbReference>
<organism evidence="8 9">
    <name type="scientific">Fodinicurvata halophila</name>
    <dbReference type="NCBI Taxonomy" id="1419723"/>
    <lineage>
        <taxon>Bacteria</taxon>
        <taxon>Pseudomonadati</taxon>
        <taxon>Pseudomonadota</taxon>
        <taxon>Alphaproteobacteria</taxon>
        <taxon>Rhodospirillales</taxon>
        <taxon>Rhodovibrionaceae</taxon>
        <taxon>Fodinicurvata</taxon>
    </lineage>
</organism>
<dbReference type="Pfam" id="PF04377">
    <property type="entry name" value="ATE_C"/>
    <property type="match status" value="1"/>
</dbReference>
<dbReference type="GO" id="GO:0004057">
    <property type="term" value="F:arginyl-tRNA--protein transferase activity"/>
    <property type="evidence" value="ECO:0007669"/>
    <property type="project" value="UniProtKB-EC"/>
</dbReference>
<evidence type="ECO:0000256" key="3">
    <source>
        <dbReference type="ARBA" id="ARBA00023315"/>
    </source>
</evidence>
<dbReference type="RefSeq" id="WP_382421697.1">
    <property type="nucleotide sequence ID" value="NZ_JBHSCW010000003.1"/>
</dbReference>
<evidence type="ECO:0000256" key="2">
    <source>
        <dbReference type="ARBA" id="ARBA00022679"/>
    </source>
</evidence>
<dbReference type="Pfam" id="PF04376">
    <property type="entry name" value="ATE_N"/>
    <property type="match status" value="1"/>
</dbReference>
<dbReference type="Proteomes" id="UP001595799">
    <property type="component" value="Unassembled WGS sequence"/>
</dbReference>
<dbReference type="InterPro" id="IPR017138">
    <property type="entry name" value="Asp_Glu_LeuTrfase"/>
</dbReference>
<dbReference type="InterPro" id="IPR016181">
    <property type="entry name" value="Acyl_CoA_acyltransferase"/>
</dbReference>
<comment type="catalytic activity">
    <reaction evidence="4">
        <text>N-terminal L-aspartyl-[protein] + L-leucyl-tRNA(Leu) = N-terminal L-leucyl-L-aspartyl-[protein] + tRNA(Leu) + H(+)</text>
        <dbReference type="Rhea" id="RHEA:50420"/>
        <dbReference type="Rhea" id="RHEA-COMP:9613"/>
        <dbReference type="Rhea" id="RHEA-COMP:9622"/>
        <dbReference type="Rhea" id="RHEA-COMP:12669"/>
        <dbReference type="Rhea" id="RHEA-COMP:12674"/>
        <dbReference type="ChEBI" id="CHEBI:15378"/>
        <dbReference type="ChEBI" id="CHEBI:64720"/>
        <dbReference type="ChEBI" id="CHEBI:78442"/>
        <dbReference type="ChEBI" id="CHEBI:78494"/>
        <dbReference type="ChEBI" id="CHEBI:133042"/>
        <dbReference type="EC" id="2.3.2.29"/>
    </reaction>
</comment>
<keyword evidence="3 4" id="KW-0012">Acyltransferase</keyword>
<protein>
    <recommendedName>
        <fullName evidence="4">Aspartate/glutamate leucyltransferase</fullName>
        <ecNumber evidence="4">2.3.2.29</ecNumber>
    </recommendedName>
</protein>
<sequence length="259" mass="29764">MPHESPHLLTHPREEELQEKGSERPELYFMVTSESPCPYLPDRYERKLITDLHGSNAPSHHARLSRAGFRRSHHYAYRPACRGCNACIPVRIPVARFAASKSQRRILRKNADLNLIFRPPMATAEQYSLFSRYLDARHGEGEMAEMTFFDYRAMVEDTNIRTEMVEARDSEGELRGACLTDVLEDGLSAVYSFFAPEDERRSPGRYFILALVQEARKRDLPYLYLGYWIAQSPKMAYKSDFRPIEALGPTGWAELPAGD</sequence>
<feature type="domain" description="N-end aminoacyl transferase N-terminal" evidence="6">
    <location>
        <begin position="35"/>
        <end position="105"/>
    </location>
</feature>
<feature type="region of interest" description="Disordered" evidence="5">
    <location>
        <begin position="1"/>
        <end position="23"/>
    </location>
</feature>
<dbReference type="NCBIfam" id="NF002341">
    <property type="entry name" value="PRK01305.1-1"/>
    <property type="match status" value="1"/>
</dbReference>
<evidence type="ECO:0000313" key="9">
    <source>
        <dbReference type="Proteomes" id="UP001595799"/>
    </source>
</evidence>
<evidence type="ECO:0000256" key="1">
    <source>
        <dbReference type="ARBA" id="ARBA00022490"/>
    </source>
</evidence>
<evidence type="ECO:0000259" key="7">
    <source>
        <dbReference type="Pfam" id="PF04377"/>
    </source>
</evidence>
<proteinExistence type="inferred from homology"/>
<feature type="domain" description="N-end rule aminoacyl transferase C-terminal" evidence="7">
    <location>
        <begin position="125"/>
        <end position="247"/>
    </location>
</feature>
<reference evidence="9" key="1">
    <citation type="journal article" date="2019" name="Int. J. Syst. Evol. Microbiol.">
        <title>The Global Catalogue of Microorganisms (GCM) 10K type strain sequencing project: providing services to taxonomists for standard genome sequencing and annotation.</title>
        <authorList>
            <consortium name="The Broad Institute Genomics Platform"/>
            <consortium name="The Broad Institute Genome Sequencing Center for Infectious Disease"/>
            <person name="Wu L."/>
            <person name="Ma J."/>
        </authorList>
    </citation>
    <scope>NUCLEOTIDE SEQUENCE [LARGE SCALE GENOMIC DNA]</scope>
    <source>
        <strain evidence="9">CECT 8472</strain>
    </source>
</reference>
<dbReference type="SUPFAM" id="SSF55729">
    <property type="entry name" value="Acyl-CoA N-acyltransferases (Nat)"/>
    <property type="match status" value="1"/>
</dbReference>
<dbReference type="EMBL" id="JBHSCW010000003">
    <property type="protein sequence ID" value="MFC4351362.1"/>
    <property type="molecule type" value="Genomic_DNA"/>
</dbReference>
<comment type="caution">
    <text evidence="8">The sequence shown here is derived from an EMBL/GenBank/DDBJ whole genome shotgun (WGS) entry which is preliminary data.</text>
</comment>
<dbReference type="InterPro" id="IPR030700">
    <property type="entry name" value="N-end_Aminoacyl_Trfase"/>
</dbReference>
<name>A0ABV8UJI9_9PROT</name>
<dbReference type="PIRSF" id="PIRSF037208">
    <property type="entry name" value="ATE_pro_prd"/>
    <property type="match status" value="1"/>
</dbReference>
<comment type="function">
    <text evidence="4">Functions in the N-end rule pathway of protein degradation where it conjugates Leu from its aminoacyl-tRNA to the N-termini of proteins containing an N-terminal aspartate or glutamate.</text>
</comment>
<evidence type="ECO:0000256" key="5">
    <source>
        <dbReference type="SAM" id="MobiDB-lite"/>
    </source>
</evidence>
<dbReference type="NCBIfam" id="NF002343">
    <property type="entry name" value="PRK01305.1-4"/>
    <property type="match status" value="1"/>
</dbReference>
<accession>A0ABV8UJI9</accession>
<evidence type="ECO:0000259" key="6">
    <source>
        <dbReference type="Pfam" id="PF04376"/>
    </source>
</evidence>
<dbReference type="PANTHER" id="PTHR21367:SF1">
    <property type="entry name" value="ARGINYL-TRNA--PROTEIN TRANSFERASE 1"/>
    <property type="match status" value="1"/>
</dbReference>
<dbReference type="EC" id="2.3.2.29" evidence="4"/>
<keyword evidence="9" id="KW-1185">Reference proteome</keyword>
<evidence type="ECO:0000313" key="8">
    <source>
        <dbReference type="EMBL" id="MFC4351362.1"/>
    </source>
</evidence>
<dbReference type="NCBIfam" id="NF002342">
    <property type="entry name" value="PRK01305.1-3"/>
    <property type="match status" value="1"/>
</dbReference>
<dbReference type="InterPro" id="IPR007472">
    <property type="entry name" value="N-end_Aminoacyl_Trfase_C"/>
</dbReference>